<dbReference type="Pfam" id="PF13765">
    <property type="entry name" value="PRY"/>
    <property type="match status" value="1"/>
</dbReference>
<keyword evidence="4" id="KW-0862">Zinc</keyword>
<dbReference type="RefSeq" id="XP_022601434.1">
    <property type="nucleotide sequence ID" value="XM_022745713.1"/>
</dbReference>
<evidence type="ECO:0000259" key="8">
    <source>
        <dbReference type="PROSITE" id="PS50089"/>
    </source>
</evidence>
<dbReference type="InterPro" id="IPR058030">
    <property type="entry name" value="TRIM8/14/16/25/29/45/65_CC"/>
</dbReference>
<keyword evidence="1" id="KW-0399">Innate immunity</keyword>
<evidence type="ECO:0000256" key="3">
    <source>
        <dbReference type="ARBA" id="ARBA00022771"/>
    </source>
</evidence>
<dbReference type="PROSITE" id="PS50188">
    <property type="entry name" value="B302_SPRY"/>
    <property type="match status" value="1"/>
</dbReference>
<dbReference type="OMA" id="DSMKFLY"/>
<keyword evidence="5" id="KW-0391">Immunity</keyword>
<dbReference type="Ensembl" id="ENSSDUT00000013140.1">
    <property type="protein sequence ID" value="ENSSDUP00000012907.1"/>
    <property type="gene ID" value="ENSSDUG00000009390.1"/>
</dbReference>
<dbReference type="KEGG" id="sdu:111222137"/>
<dbReference type="InterPro" id="IPR003879">
    <property type="entry name" value="Butyrophylin_SPRY"/>
</dbReference>
<dbReference type="SMART" id="SM00336">
    <property type="entry name" value="BBOX"/>
    <property type="match status" value="1"/>
</dbReference>
<dbReference type="GeneTree" id="ENSGT00940000154395"/>
<dbReference type="GO" id="GO:0008270">
    <property type="term" value="F:zinc ion binding"/>
    <property type="evidence" value="ECO:0007669"/>
    <property type="project" value="UniProtKB-KW"/>
</dbReference>
<dbReference type="InterPro" id="IPR001841">
    <property type="entry name" value="Znf_RING"/>
</dbReference>
<feature type="domain" description="RING-type" evidence="8">
    <location>
        <begin position="15"/>
        <end position="58"/>
    </location>
</feature>
<dbReference type="PROSITE" id="PS50089">
    <property type="entry name" value="ZF_RING_2"/>
    <property type="match status" value="1"/>
</dbReference>
<evidence type="ECO:0000256" key="5">
    <source>
        <dbReference type="ARBA" id="ARBA00022859"/>
    </source>
</evidence>
<dbReference type="Gene3D" id="3.30.160.60">
    <property type="entry name" value="Classic Zinc Finger"/>
    <property type="match status" value="1"/>
</dbReference>
<dbReference type="InterPro" id="IPR017907">
    <property type="entry name" value="Znf_RING_CS"/>
</dbReference>
<reference evidence="11" key="1">
    <citation type="submission" date="2025-08" db="UniProtKB">
        <authorList>
            <consortium name="Ensembl"/>
        </authorList>
    </citation>
    <scope>IDENTIFICATION</scope>
</reference>
<name>A0A3B4U3I6_SERDU</name>
<evidence type="ECO:0000256" key="1">
    <source>
        <dbReference type="ARBA" id="ARBA00022588"/>
    </source>
</evidence>
<dbReference type="Pfam" id="PF15227">
    <property type="entry name" value="zf-C3HC4_4"/>
    <property type="match status" value="1"/>
</dbReference>
<feature type="domain" description="B box-type" evidence="9">
    <location>
        <begin position="113"/>
        <end position="153"/>
    </location>
</feature>
<keyword evidence="2" id="KW-0479">Metal-binding</keyword>
<accession>A0A3B4U3I6</accession>
<dbReference type="Pfam" id="PF00643">
    <property type="entry name" value="zf-B_box"/>
    <property type="match status" value="1"/>
</dbReference>
<keyword evidence="3 6" id="KW-0863">Zinc-finger</keyword>
<dbReference type="Gene3D" id="2.60.120.920">
    <property type="match status" value="1"/>
</dbReference>
<dbReference type="Gene3D" id="3.30.40.10">
    <property type="entry name" value="Zinc/RING finger domain, C3HC4 (zinc finger)"/>
    <property type="match status" value="1"/>
</dbReference>
<dbReference type="InterPro" id="IPR043136">
    <property type="entry name" value="B30.2/SPRY_sf"/>
</dbReference>
<evidence type="ECO:0000259" key="10">
    <source>
        <dbReference type="PROSITE" id="PS50188"/>
    </source>
</evidence>
<dbReference type="GO" id="GO:0045087">
    <property type="term" value="P:innate immune response"/>
    <property type="evidence" value="ECO:0007669"/>
    <property type="project" value="UniProtKB-KW"/>
</dbReference>
<dbReference type="Pfam" id="PF25600">
    <property type="entry name" value="TRIM_CC"/>
    <property type="match status" value="1"/>
</dbReference>
<dbReference type="InterPro" id="IPR006574">
    <property type="entry name" value="PRY"/>
</dbReference>
<dbReference type="SMART" id="SM00449">
    <property type="entry name" value="SPRY"/>
    <property type="match status" value="1"/>
</dbReference>
<dbReference type="PROSITE" id="PS50119">
    <property type="entry name" value="ZF_BBOX"/>
    <property type="match status" value="1"/>
</dbReference>
<dbReference type="PRINTS" id="PR01407">
    <property type="entry name" value="BUTYPHLNCDUF"/>
</dbReference>
<dbReference type="SMART" id="SM00184">
    <property type="entry name" value="RING"/>
    <property type="match status" value="1"/>
</dbReference>
<evidence type="ECO:0000256" key="4">
    <source>
        <dbReference type="ARBA" id="ARBA00022833"/>
    </source>
</evidence>
<evidence type="ECO:0000313" key="12">
    <source>
        <dbReference type="Proteomes" id="UP000261420"/>
    </source>
</evidence>
<dbReference type="Proteomes" id="UP000261420">
    <property type="component" value="Unplaced"/>
</dbReference>
<organism evidence="11 12">
    <name type="scientific">Seriola dumerili</name>
    <name type="common">Greater amberjack</name>
    <name type="synonym">Caranx dumerili</name>
    <dbReference type="NCBI Taxonomy" id="41447"/>
    <lineage>
        <taxon>Eukaryota</taxon>
        <taxon>Metazoa</taxon>
        <taxon>Chordata</taxon>
        <taxon>Craniata</taxon>
        <taxon>Vertebrata</taxon>
        <taxon>Euteleostomi</taxon>
        <taxon>Actinopterygii</taxon>
        <taxon>Neopterygii</taxon>
        <taxon>Teleostei</taxon>
        <taxon>Neoteleostei</taxon>
        <taxon>Acanthomorphata</taxon>
        <taxon>Carangaria</taxon>
        <taxon>Carangiformes</taxon>
        <taxon>Carangidae</taxon>
        <taxon>Seriola</taxon>
    </lineage>
</organism>
<evidence type="ECO:0000256" key="7">
    <source>
        <dbReference type="SAM" id="MobiDB-lite"/>
    </source>
</evidence>
<dbReference type="GO" id="GO:0005737">
    <property type="term" value="C:cytoplasm"/>
    <property type="evidence" value="ECO:0007669"/>
    <property type="project" value="UniProtKB-ARBA"/>
</dbReference>
<proteinExistence type="predicted"/>
<dbReference type="InterPro" id="IPR013083">
    <property type="entry name" value="Znf_RING/FYVE/PHD"/>
</dbReference>
<feature type="domain" description="B30.2/SPRY" evidence="10">
    <location>
        <begin position="358"/>
        <end position="551"/>
    </location>
</feature>
<dbReference type="SUPFAM" id="SSF49899">
    <property type="entry name" value="Concanavalin A-like lectins/glucanases"/>
    <property type="match status" value="1"/>
</dbReference>
<dbReference type="Pfam" id="PF00622">
    <property type="entry name" value="SPRY"/>
    <property type="match status" value="1"/>
</dbReference>
<evidence type="ECO:0000256" key="6">
    <source>
        <dbReference type="PROSITE-ProRule" id="PRU00024"/>
    </source>
</evidence>
<sequence>MAESRIPVRVTHLCCRICSEVLRNPTTIPCGHNFCVQCIWECWDRNKRNDRPCSCPECGHVFPSTPQLIKNTTLAELVRDTQRLDNGSEKRKQQHSGESLHGQKRRRSCTETSGSTLCWRHSSPLDLYCCSDEEIICAICASTQHGGHRIGCVGEERRRRQEELKNMQTKSKQILHKQKKKWKNLRNILEQIQEEARQTEDYCEGVVVSIINSLQRHYQSVKELIGAQQETATAQVHSSIQSLKAKMEEMKKRDAELDHLAQTDSDVHFLQQWLSLQRLCEKEHLHPLHEVSEDPRLPFEFTKRAVEQIGRQLEEFCAKEFASISETTESGVGGDMQEGCEESVSQSQAVFSGVSSTLTEEIVEPTTRAEFLHYACKLSLDPITAHKDLVVSEGGKEVKLRPPQPFRNLTPCYPQRFSHRRQLLCREGLQAERCYYEIEVEGSKAEIALAYKGIVRKSRTTLSAFGGNENSWSLDRSKHYSVSHKGDSIQLTAPPSHHRIGIYLKFKEGTLSFYEVSDSMNFLYKVEATFTEPLYPGFWLGEKCCIRICDL</sequence>
<dbReference type="SUPFAM" id="SSF57850">
    <property type="entry name" value="RING/U-box"/>
    <property type="match status" value="1"/>
</dbReference>
<dbReference type="SMART" id="SM00589">
    <property type="entry name" value="PRY"/>
    <property type="match status" value="1"/>
</dbReference>
<dbReference type="PANTHER" id="PTHR25465:SF14">
    <property type="entry name" value="E3 UBIQUITIN-PROTEIN LIGASE TRIM65"/>
    <property type="match status" value="1"/>
</dbReference>
<dbReference type="InterPro" id="IPR001870">
    <property type="entry name" value="B30.2/SPRY"/>
</dbReference>
<protein>
    <submittedName>
        <fullName evidence="11">Tripartite motif-containing protein 16-like protein</fullName>
    </submittedName>
</protein>
<evidence type="ECO:0000259" key="9">
    <source>
        <dbReference type="PROSITE" id="PS50119"/>
    </source>
</evidence>
<feature type="region of interest" description="Disordered" evidence="7">
    <location>
        <begin position="84"/>
        <end position="107"/>
    </location>
</feature>
<dbReference type="PROSITE" id="PS00518">
    <property type="entry name" value="ZF_RING_1"/>
    <property type="match status" value="1"/>
</dbReference>
<dbReference type="InterPro" id="IPR000315">
    <property type="entry name" value="Znf_B-box"/>
</dbReference>
<evidence type="ECO:0000256" key="2">
    <source>
        <dbReference type="ARBA" id="ARBA00022723"/>
    </source>
</evidence>
<evidence type="ECO:0000313" key="11">
    <source>
        <dbReference type="Ensembl" id="ENSSDUP00000012907.1"/>
    </source>
</evidence>
<dbReference type="STRING" id="41447.ENSSDUP00000012907"/>
<dbReference type="SUPFAM" id="SSF57845">
    <property type="entry name" value="B-box zinc-binding domain"/>
    <property type="match status" value="1"/>
</dbReference>
<dbReference type="InterPro" id="IPR013320">
    <property type="entry name" value="ConA-like_dom_sf"/>
</dbReference>
<keyword evidence="12" id="KW-1185">Reference proteome</keyword>
<dbReference type="GeneID" id="111222137"/>
<dbReference type="InterPro" id="IPR003877">
    <property type="entry name" value="SPRY_dom"/>
</dbReference>
<reference evidence="11" key="2">
    <citation type="submission" date="2025-09" db="UniProtKB">
        <authorList>
            <consortium name="Ensembl"/>
        </authorList>
    </citation>
    <scope>IDENTIFICATION</scope>
</reference>
<dbReference type="AlphaFoldDB" id="A0A3B4U3I6"/>
<dbReference type="InterPro" id="IPR051051">
    <property type="entry name" value="E3_ubiq-ligase_TRIM/RNF"/>
</dbReference>
<dbReference type="PANTHER" id="PTHR25465">
    <property type="entry name" value="B-BOX DOMAIN CONTAINING"/>
    <property type="match status" value="1"/>
</dbReference>
<dbReference type="CDD" id="cd16040">
    <property type="entry name" value="SPRY_PRY_SNTX"/>
    <property type="match status" value="1"/>
</dbReference>